<dbReference type="KEGG" id="dpx:DAPPUDRAFT_274905"/>
<feature type="region of interest" description="Disordered" evidence="1">
    <location>
        <begin position="256"/>
        <end position="281"/>
    </location>
</feature>
<evidence type="ECO:0000313" key="2">
    <source>
        <dbReference type="EMBL" id="EFX60960.1"/>
    </source>
</evidence>
<accession>E9I4X0</accession>
<protein>
    <submittedName>
        <fullName evidence="2">Uncharacterized protein</fullName>
    </submittedName>
</protein>
<proteinExistence type="predicted"/>
<evidence type="ECO:0000256" key="1">
    <source>
        <dbReference type="SAM" id="MobiDB-lite"/>
    </source>
</evidence>
<dbReference type="AlphaFoldDB" id="E9I4X0"/>
<dbReference type="HOGENOM" id="CLU_1143555_0_0_1"/>
<sequence length="281" mass="31337">MDQQSSVRLIVNDTHVIAYFATNLAISFIRRSTEEESECQIRPVYRPDISFTDPATSRVHLIEGEVSLPLHYAGQQTVVTAYVVQNEEIGVPIVLGMDSIIALQGRLVSQDGAEEMNPHYPIPGEEDLTAPRPIYSTGLTVSMASIAWQQQSVYEMKPGQDGEYHLDLITNTRFTVLGRINIQLGPSGEKFCVLITKINTQFMLGLDFLKVAGFRIEFPGVTIRWPRTLAVRPVRRHAVAINGPTCPRCRQAGHLRSQCTGRPRPAERSSEARAIDARPQQ</sequence>
<evidence type="ECO:0000313" key="3">
    <source>
        <dbReference type="Proteomes" id="UP000000305"/>
    </source>
</evidence>
<keyword evidence="3" id="KW-1185">Reference proteome</keyword>
<reference evidence="2 3" key="1">
    <citation type="journal article" date="2011" name="Science">
        <title>The ecoresponsive genome of Daphnia pulex.</title>
        <authorList>
            <person name="Colbourne J.K."/>
            <person name="Pfrender M.E."/>
            <person name="Gilbert D."/>
            <person name="Thomas W.K."/>
            <person name="Tucker A."/>
            <person name="Oakley T.H."/>
            <person name="Tokishita S."/>
            <person name="Aerts A."/>
            <person name="Arnold G.J."/>
            <person name="Basu M.K."/>
            <person name="Bauer D.J."/>
            <person name="Caceres C.E."/>
            <person name="Carmel L."/>
            <person name="Casola C."/>
            <person name="Choi J.H."/>
            <person name="Detter J.C."/>
            <person name="Dong Q."/>
            <person name="Dusheyko S."/>
            <person name="Eads B.D."/>
            <person name="Frohlich T."/>
            <person name="Geiler-Samerotte K.A."/>
            <person name="Gerlach D."/>
            <person name="Hatcher P."/>
            <person name="Jogdeo S."/>
            <person name="Krijgsveld J."/>
            <person name="Kriventseva E.V."/>
            <person name="Kultz D."/>
            <person name="Laforsch C."/>
            <person name="Lindquist E."/>
            <person name="Lopez J."/>
            <person name="Manak J.R."/>
            <person name="Muller J."/>
            <person name="Pangilinan J."/>
            <person name="Patwardhan R.P."/>
            <person name="Pitluck S."/>
            <person name="Pritham E.J."/>
            <person name="Rechtsteiner A."/>
            <person name="Rho M."/>
            <person name="Rogozin I.B."/>
            <person name="Sakarya O."/>
            <person name="Salamov A."/>
            <person name="Schaack S."/>
            <person name="Shapiro H."/>
            <person name="Shiga Y."/>
            <person name="Skalitzky C."/>
            <person name="Smith Z."/>
            <person name="Souvorov A."/>
            <person name="Sung W."/>
            <person name="Tang Z."/>
            <person name="Tsuchiya D."/>
            <person name="Tu H."/>
            <person name="Vos H."/>
            <person name="Wang M."/>
            <person name="Wolf Y.I."/>
            <person name="Yamagata H."/>
            <person name="Yamada T."/>
            <person name="Ye Y."/>
            <person name="Shaw J.R."/>
            <person name="Andrews J."/>
            <person name="Crease T.J."/>
            <person name="Tang H."/>
            <person name="Lucas S.M."/>
            <person name="Robertson H.M."/>
            <person name="Bork P."/>
            <person name="Koonin E.V."/>
            <person name="Zdobnov E.M."/>
            <person name="Grigoriev I.V."/>
            <person name="Lynch M."/>
            <person name="Boore J.L."/>
        </authorList>
    </citation>
    <scope>NUCLEOTIDE SEQUENCE [LARGE SCALE GENOMIC DNA]</scope>
</reference>
<name>E9I4X0_DAPPU</name>
<feature type="compositionally biased region" description="Basic and acidic residues" evidence="1">
    <location>
        <begin position="264"/>
        <end position="281"/>
    </location>
</feature>
<dbReference type="InParanoid" id="E9I4X0"/>
<dbReference type="EMBL" id="GL735240">
    <property type="protein sequence ID" value="EFX60960.1"/>
    <property type="molecule type" value="Genomic_DNA"/>
</dbReference>
<organism evidence="2 3">
    <name type="scientific">Daphnia pulex</name>
    <name type="common">Water flea</name>
    <dbReference type="NCBI Taxonomy" id="6669"/>
    <lineage>
        <taxon>Eukaryota</taxon>
        <taxon>Metazoa</taxon>
        <taxon>Ecdysozoa</taxon>
        <taxon>Arthropoda</taxon>
        <taxon>Crustacea</taxon>
        <taxon>Branchiopoda</taxon>
        <taxon>Diplostraca</taxon>
        <taxon>Cladocera</taxon>
        <taxon>Anomopoda</taxon>
        <taxon>Daphniidae</taxon>
        <taxon>Daphnia</taxon>
    </lineage>
</organism>
<dbReference type="PhylomeDB" id="E9I4X0"/>
<dbReference type="Proteomes" id="UP000000305">
    <property type="component" value="Unassembled WGS sequence"/>
</dbReference>
<gene>
    <name evidence="2" type="ORF">DAPPUDRAFT_274905</name>
</gene>